<sequence length="591" mass="66334">MMISFPFKSMRAGQKEIADAVENAINNREKLIVQASTGMGKTAAVLYAAIKKAKEKDLKVLFLTAKHTHQNIVYETMRKINSVSSDKVSFAGVTGKRSMCLFENEVEPSLFIEFCRAVREQDMCDFYSNTFTKNKDVKPKAIEALSSGISDSKSVMEAARNFELCPYELSLLNAKQSTLVVANYSHAFDPGIALGFTIRTGIDPGKTILVVDEAHNLPSKILDMNSFSISQRILEKAYSEATIAGYSDIALKIDKIIGSLRSITKESAIDIRDSFIETDMQKLEEIVKFHEKGYNIPSTFILKNFVEKLLSVKEEDIIYVSIDDKGNRKINVNSLDPANYSSGVMDAFYSSVLMSGTFRPIEMFSSLLGIEDSKSLEVEGDSQQGNRLTVIDKAVTSKFSSRDEQYSKIAEEIDSIMNSAKHNMIFFFPSYFFMERVYSRSTLKDKITLEEKNMSRDRKAEIMDKLSYSSAVLFAVINGNFSESIGVKNNMVKLVGIVGIPFEPPSIKLKAMQIYYDRKTGSGFEYAQVLPTMIKVMQAAGRGIRFTGDRCAIVLMDSRYDTPIFRKYLPDDVLIVNENPSQIIKEKGFDK</sequence>
<dbReference type="InterPro" id="IPR042493">
    <property type="entry name" value="XPD_DNA_FeS"/>
</dbReference>
<evidence type="ECO:0000256" key="10">
    <source>
        <dbReference type="ARBA" id="ARBA00023125"/>
    </source>
</evidence>
<dbReference type="EMBL" id="GG745546">
    <property type="protein sequence ID" value="EFD93152.1"/>
    <property type="molecule type" value="Genomic_DNA"/>
</dbReference>
<evidence type="ECO:0000256" key="12">
    <source>
        <dbReference type="ARBA" id="ARBA00023235"/>
    </source>
</evidence>
<keyword evidence="11" id="KW-0234">DNA repair</keyword>
<dbReference type="AlphaFoldDB" id="D6GUM4"/>
<keyword evidence="12" id="KW-0413">Isomerase</keyword>
<dbReference type="SUPFAM" id="SSF52540">
    <property type="entry name" value="P-loop containing nucleoside triphosphate hydrolases"/>
    <property type="match status" value="2"/>
</dbReference>
<dbReference type="InterPro" id="IPR027417">
    <property type="entry name" value="P-loop_NTPase"/>
</dbReference>
<dbReference type="GO" id="GO:0003677">
    <property type="term" value="F:DNA binding"/>
    <property type="evidence" value="ECO:0007669"/>
    <property type="project" value="UniProtKB-KW"/>
</dbReference>
<dbReference type="InterPro" id="IPR006554">
    <property type="entry name" value="Helicase-like_DEXD_c2"/>
</dbReference>
<keyword evidence="1" id="KW-0004">4Fe-4S</keyword>
<evidence type="ECO:0000256" key="6">
    <source>
        <dbReference type="ARBA" id="ARBA00022806"/>
    </source>
</evidence>
<dbReference type="Pfam" id="PF06733">
    <property type="entry name" value="DEAD_2"/>
    <property type="match status" value="1"/>
</dbReference>
<dbReference type="Gene3D" id="1.10.30.20">
    <property type="entry name" value="Bacterial XPD DNA helicase, FeS cluster domain"/>
    <property type="match status" value="1"/>
</dbReference>
<evidence type="ECO:0000256" key="7">
    <source>
        <dbReference type="ARBA" id="ARBA00022840"/>
    </source>
</evidence>
<evidence type="ECO:0000256" key="1">
    <source>
        <dbReference type="ARBA" id="ARBA00022485"/>
    </source>
</evidence>
<dbReference type="EMBL" id="GG745615">
    <property type="protein sequence ID" value="EFD92202.1"/>
    <property type="molecule type" value="Genomic_DNA"/>
</dbReference>
<dbReference type="GO" id="GO:0003678">
    <property type="term" value="F:DNA helicase activity"/>
    <property type="evidence" value="ECO:0007669"/>
    <property type="project" value="InterPro"/>
</dbReference>
<evidence type="ECO:0000256" key="9">
    <source>
        <dbReference type="ARBA" id="ARBA00023014"/>
    </source>
</evidence>
<dbReference type="Pfam" id="PF13307">
    <property type="entry name" value="Helicase_C_2"/>
    <property type="match status" value="1"/>
</dbReference>
<accession>D6GUM4</accession>
<keyword evidence="5" id="KW-0378">Hydrolase</keyword>
<dbReference type="GO" id="GO:0016818">
    <property type="term" value="F:hydrolase activity, acting on acid anhydrides, in phosphorus-containing anhydrides"/>
    <property type="evidence" value="ECO:0007669"/>
    <property type="project" value="InterPro"/>
</dbReference>
<dbReference type="InterPro" id="IPR014013">
    <property type="entry name" value="Helic_SF1/SF2_ATP-bd_DinG/Rad3"/>
</dbReference>
<keyword evidence="6" id="KW-0347">Helicase</keyword>
<evidence type="ECO:0000256" key="3">
    <source>
        <dbReference type="ARBA" id="ARBA00022741"/>
    </source>
</evidence>
<evidence type="ECO:0000259" key="13">
    <source>
        <dbReference type="PROSITE" id="PS51193"/>
    </source>
</evidence>
<organism evidence="15 16">
    <name type="scientific">Candidatus Parvarchaeum acidophilus ARMAN-5</name>
    <dbReference type="NCBI Taxonomy" id="662762"/>
    <lineage>
        <taxon>Archaea</taxon>
        <taxon>Candidatus Parvarchaeota</taxon>
        <taxon>Candidatus Parvarchaeum</taxon>
    </lineage>
</organism>
<evidence type="ECO:0000313" key="16">
    <source>
        <dbReference type="Proteomes" id="UP000009376"/>
    </source>
</evidence>
<keyword evidence="9" id="KW-0411">Iron-sulfur</keyword>
<dbReference type="PROSITE" id="PS51193">
    <property type="entry name" value="HELICASE_ATP_BIND_2"/>
    <property type="match status" value="1"/>
</dbReference>
<protein>
    <submittedName>
        <fullName evidence="15">DEAD_2 domain protein</fullName>
    </submittedName>
</protein>
<dbReference type="InterPro" id="IPR045028">
    <property type="entry name" value="DinG/Rad3-like"/>
</dbReference>
<keyword evidence="4" id="KW-0227">DNA damage</keyword>
<dbReference type="GO" id="GO:0005524">
    <property type="term" value="F:ATP binding"/>
    <property type="evidence" value="ECO:0007669"/>
    <property type="project" value="UniProtKB-KW"/>
</dbReference>
<gene>
    <name evidence="15" type="ORF">BJBARM5_0168</name>
    <name evidence="14" type="ORF">BJBARM5_1066</name>
</gene>
<reference evidence="15 16" key="1">
    <citation type="journal article" date="2010" name="Proc. Natl. Acad. Sci. U.S.A.">
        <title>Enigmatic, ultrasmall, uncultivated Archaea.</title>
        <authorList>
            <person name="Baker B.J."/>
            <person name="Comolli L.R."/>
            <person name="Dick G.J."/>
            <person name="Hauser L.J."/>
            <person name="Hyatt D."/>
            <person name="Dill B.D."/>
            <person name="Land M.L."/>
            <person name="Verberkmoes N.C."/>
            <person name="Hettich R.L."/>
            <person name="Banfield J.F."/>
        </authorList>
    </citation>
    <scope>NUCLEOTIDE SEQUENCE [LARGE SCALE GENOMIC DNA]</scope>
</reference>
<name>D6GUM4_PARA5</name>
<dbReference type="InterPro" id="IPR006555">
    <property type="entry name" value="ATP-dep_Helicase_C"/>
</dbReference>
<keyword evidence="10" id="KW-0238">DNA-binding</keyword>
<dbReference type="GO" id="GO:0046872">
    <property type="term" value="F:metal ion binding"/>
    <property type="evidence" value="ECO:0007669"/>
    <property type="project" value="UniProtKB-KW"/>
</dbReference>
<dbReference type="InterPro" id="IPR010614">
    <property type="entry name" value="RAD3-like_helicase_DEAD"/>
</dbReference>
<dbReference type="GO" id="GO:0051539">
    <property type="term" value="F:4 iron, 4 sulfur cluster binding"/>
    <property type="evidence" value="ECO:0007669"/>
    <property type="project" value="UniProtKB-KW"/>
</dbReference>
<feature type="domain" description="Helicase ATP-binding" evidence="13">
    <location>
        <begin position="1"/>
        <end position="287"/>
    </location>
</feature>
<dbReference type="PANTHER" id="PTHR11472">
    <property type="entry name" value="DNA REPAIR DEAD HELICASE RAD3/XP-D SUBFAMILY MEMBER"/>
    <property type="match status" value="1"/>
</dbReference>
<dbReference type="SMART" id="SM00488">
    <property type="entry name" value="DEXDc2"/>
    <property type="match status" value="1"/>
</dbReference>
<evidence type="ECO:0000256" key="4">
    <source>
        <dbReference type="ARBA" id="ARBA00022763"/>
    </source>
</evidence>
<proteinExistence type="predicted"/>
<evidence type="ECO:0000313" key="15">
    <source>
        <dbReference type="EMBL" id="EFD93152.1"/>
    </source>
</evidence>
<dbReference type="Gene3D" id="1.10.275.40">
    <property type="match status" value="1"/>
</dbReference>
<evidence type="ECO:0000256" key="8">
    <source>
        <dbReference type="ARBA" id="ARBA00023004"/>
    </source>
</evidence>
<keyword evidence="8" id="KW-0408">Iron</keyword>
<evidence type="ECO:0000256" key="5">
    <source>
        <dbReference type="ARBA" id="ARBA00022801"/>
    </source>
</evidence>
<dbReference type="PANTHER" id="PTHR11472:SF34">
    <property type="entry name" value="REGULATOR OF TELOMERE ELONGATION HELICASE 1"/>
    <property type="match status" value="1"/>
</dbReference>
<keyword evidence="3" id="KW-0547">Nucleotide-binding</keyword>
<keyword evidence="7" id="KW-0067">ATP-binding</keyword>
<evidence type="ECO:0000313" key="14">
    <source>
        <dbReference type="EMBL" id="EFD92202.1"/>
    </source>
</evidence>
<evidence type="ECO:0000256" key="2">
    <source>
        <dbReference type="ARBA" id="ARBA00022723"/>
    </source>
</evidence>
<evidence type="ECO:0000256" key="11">
    <source>
        <dbReference type="ARBA" id="ARBA00023204"/>
    </source>
</evidence>
<keyword evidence="2" id="KW-0479">Metal-binding</keyword>
<dbReference type="SMART" id="SM00491">
    <property type="entry name" value="HELICc2"/>
    <property type="match status" value="1"/>
</dbReference>
<dbReference type="GO" id="GO:0006281">
    <property type="term" value="P:DNA repair"/>
    <property type="evidence" value="ECO:0007669"/>
    <property type="project" value="UniProtKB-KW"/>
</dbReference>
<dbReference type="Gene3D" id="3.40.50.300">
    <property type="entry name" value="P-loop containing nucleotide triphosphate hydrolases"/>
    <property type="match status" value="2"/>
</dbReference>
<dbReference type="Proteomes" id="UP000009376">
    <property type="component" value="Unassembled WGS sequence"/>
</dbReference>